<dbReference type="InterPro" id="IPR002347">
    <property type="entry name" value="SDR_fam"/>
</dbReference>
<dbReference type="AlphaFoldDB" id="A0A1I3UFX2"/>
<dbReference type="Gene3D" id="3.40.50.720">
    <property type="entry name" value="NAD(P)-binding Rossmann-like Domain"/>
    <property type="match status" value="1"/>
</dbReference>
<dbReference type="OrthoDB" id="9797538at2"/>
<reference evidence="3 4" key="1">
    <citation type="submission" date="2016-10" db="EMBL/GenBank/DDBJ databases">
        <authorList>
            <person name="de Groot N.N."/>
        </authorList>
    </citation>
    <scope>NUCLEOTIDE SEQUENCE [LARGE SCALE GENOMIC DNA]</scope>
    <source>
        <strain evidence="3 4">DSM 44468</strain>
    </source>
</reference>
<accession>A0A1I3UFX2</accession>
<dbReference type="GO" id="GO:0016020">
    <property type="term" value="C:membrane"/>
    <property type="evidence" value="ECO:0007669"/>
    <property type="project" value="TreeGrafter"/>
</dbReference>
<dbReference type="STRING" id="115433.SAMN05421835_10957"/>
<gene>
    <name evidence="3" type="ORF">SAMN05421835_10957</name>
</gene>
<dbReference type="CDD" id="cd05233">
    <property type="entry name" value="SDR_c"/>
    <property type="match status" value="1"/>
</dbReference>
<evidence type="ECO:0000313" key="3">
    <source>
        <dbReference type="EMBL" id="SFJ82384.1"/>
    </source>
</evidence>
<evidence type="ECO:0000256" key="1">
    <source>
        <dbReference type="ARBA" id="ARBA00006484"/>
    </source>
</evidence>
<dbReference type="InterPro" id="IPR036291">
    <property type="entry name" value="NAD(P)-bd_dom_sf"/>
</dbReference>
<dbReference type="EMBL" id="FORP01000009">
    <property type="protein sequence ID" value="SFJ82384.1"/>
    <property type="molecule type" value="Genomic_DNA"/>
</dbReference>
<dbReference type="PRINTS" id="PR00081">
    <property type="entry name" value="GDHRDH"/>
</dbReference>
<name>A0A1I3UFX2_9PSEU</name>
<dbReference type="PANTHER" id="PTHR44196:SF2">
    <property type="entry name" value="SHORT-CHAIN DEHYDROGENASE-RELATED"/>
    <property type="match status" value="1"/>
</dbReference>
<protein>
    <submittedName>
        <fullName evidence="3">Short-chain dehydrogenase</fullName>
    </submittedName>
</protein>
<dbReference type="Pfam" id="PF00106">
    <property type="entry name" value="adh_short"/>
    <property type="match status" value="1"/>
</dbReference>
<comment type="similarity">
    <text evidence="1">Belongs to the short-chain dehydrogenases/reductases (SDR) family.</text>
</comment>
<keyword evidence="4" id="KW-1185">Reference proteome</keyword>
<organism evidence="3 4">
    <name type="scientific">Amycolatopsis sacchari</name>
    <dbReference type="NCBI Taxonomy" id="115433"/>
    <lineage>
        <taxon>Bacteria</taxon>
        <taxon>Bacillati</taxon>
        <taxon>Actinomycetota</taxon>
        <taxon>Actinomycetes</taxon>
        <taxon>Pseudonocardiales</taxon>
        <taxon>Pseudonocardiaceae</taxon>
        <taxon>Amycolatopsis</taxon>
    </lineage>
</organism>
<dbReference type="PANTHER" id="PTHR44196">
    <property type="entry name" value="DEHYDROGENASE/REDUCTASE SDR FAMILY MEMBER 7B"/>
    <property type="match status" value="1"/>
</dbReference>
<dbReference type="RefSeq" id="WP_091508593.1">
    <property type="nucleotide sequence ID" value="NZ_FORP01000009.1"/>
</dbReference>
<evidence type="ECO:0000313" key="4">
    <source>
        <dbReference type="Proteomes" id="UP000199025"/>
    </source>
</evidence>
<keyword evidence="2" id="KW-0560">Oxidoreductase</keyword>
<proteinExistence type="inferred from homology"/>
<sequence length="263" mass="27344">MTDTTSKPLAVVTGASTGIGLELAKQFAQHGFDLVIAAENPELDGAREEVAKLGARVEAVRVDLAKPEGVEELAGHLGGRPVQALALNAGVGVGGSFTDGGSLEDQLTIVDLNVRSTVHLAKLLLPRMVEQGGGRVLFTSSIAASLPGPFQSVYHASKAFVGSFAQALREELKDTGVTVTALMPGPTDTEFFTRAGMEDTRIATGPKDDAAEVAKEGYEALMAGKDHVVTGARNKVQSTVAQHSPDTLNTKLARKMSEPGGGK</sequence>
<dbReference type="Proteomes" id="UP000199025">
    <property type="component" value="Unassembled WGS sequence"/>
</dbReference>
<dbReference type="GO" id="GO:0016491">
    <property type="term" value="F:oxidoreductase activity"/>
    <property type="evidence" value="ECO:0007669"/>
    <property type="project" value="UniProtKB-KW"/>
</dbReference>
<evidence type="ECO:0000256" key="2">
    <source>
        <dbReference type="ARBA" id="ARBA00023002"/>
    </source>
</evidence>
<dbReference type="SUPFAM" id="SSF51735">
    <property type="entry name" value="NAD(P)-binding Rossmann-fold domains"/>
    <property type="match status" value="1"/>
</dbReference>